<gene>
    <name evidence="2" type="ORF">SAMN05421789_101156</name>
</gene>
<dbReference type="InterPro" id="IPR001173">
    <property type="entry name" value="Glyco_trans_2-like"/>
</dbReference>
<dbReference type="PANTHER" id="PTHR22916">
    <property type="entry name" value="GLYCOSYLTRANSFERASE"/>
    <property type="match status" value="1"/>
</dbReference>
<proteinExistence type="predicted"/>
<dbReference type="SUPFAM" id="SSF53448">
    <property type="entry name" value="Nucleotide-diphospho-sugar transferases"/>
    <property type="match status" value="1"/>
</dbReference>
<evidence type="ECO:0000313" key="3">
    <source>
        <dbReference type="Proteomes" id="UP000185839"/>
    </source>
</evidence>
<protein>
    <submittedName>
        <fullName evidence="2">Glycosyltransferase involved in cell wall bisynthesis</fullName>
    </submittedName>
</protein>
<sequence length="281" mass="32560">MNTPLFSLLIAQYNNGKYFEDCYNSIMAQTYQNWEVIIVDDCSTDDSVAVMKRIIGGDSRFKIEINDKNRGCGFTKRRCAELASGEICAFLDPDDAITEEAISVMIAEHEKHPEASAIYSKPYICDEFLKIQSESTSYQIENSNPYFFDFEGKIFAFLSYKKESYNSTEGISTYLQRAIDKDLVLKLYETGPCLLVDKAMYKYRLHNTGISTNTNHDKAYFWFWVAIIDAAKRRNVNVENIYIEKSKSRKEISLQKEIDSYNRSVIFKILRKFGIFKVKNQ</sequence>
<dbReference type="GO" id="GO:0016758">
    <property type="term" value="F:hexosyltransferase activity"/>
    <property type="evidence" value="ECO:0007669"/>
    <property type="project" value="UniProtKB-ARBA"/>
</dbReference>
<dbReference type="Proteomes" id="UP000185839">
    <property type="component" value="Unassembled WGS sequence"/>
</dbReference>
<organism evidence="2 3">
    <name type="scientific">Kaistella chaponensis</name>
    <dbReference type="NCBI Taxonomy" id="713588"/>
    <lineage>
        <taxon>Bacteria</taxon>
        <taxon>Pseudomonadati</taxon>
        <taxon>Bacteroidota</taxon>
        <taxon>Flavobacteriia</taxon>
        <taxon>Flavobacteriales</taxon>
        <taxon>Weeksellaceae</taxon>
        <taxon>Chryseobacterium group</taxon>
        <taxon>Kaistella</taxon>
    </lineage>
</organism>
<dbReference type="OrthoDB" id="635429at2"/>
<dbReference type="EMBL" id="FTOI01000001">
    <property type="protein sequence ID" value="SIS44778.1"/>
    <property type="molecule type" value="Genomic_DNA"/>
</dbReference>
<dbReference type="Gene3D" id="3.90.550.10">
    <property type="entry name" value="Spore Coat Polysaccharide Biosynthesis Protein SpsA, Chain A"/>
    <property type="match status" value="1"/>
</dbReference>
<dbReference type="RefSeq" id="WP_076384370.1">
    <property type="nucleotide sequence ID" value="NZ_FTOI01000001.1"/>
</dbReference>
<name>A0A1N7J5Y5_9FLAO</name>
<keyword evidence="3" id="KW-1185">Reference proteome</keyword>
<dbReference type="CDD" id="cd00761">
    <property type="entry name" value="Glyco_tranf_GTA_type"/>
    <property type="match status" value="1"/>
</dbReference>
<feature type="domain" description="Glycosyltransferase 2-like" evidence="1">
    <location>
        <begin position="7"/>
        <end position="152"/>
    </location>
</feature>
<dbReference type="PANTHER" id="PTHR22916:SF3">
    <property type="entry name" value="UDP-GLCNAC:BETAGAL BETA-1,3-N-ACETYLGLUCOSAMINYLTRANSFERASE-LIKE PROTEIN 1"/>
    <property type="match status" value="1"/>
</dbReference>
<evidence type="ECO:0000313" key="2">
    <source>
        <dbReference type="EMBL" id="SIS44778.1"/>
    </source>
</evidence>
<dbReference type="AlphaFoldDB" id="A0A1N7J5Y5"/>
<keyword evidence="2" id="KW-0808">Transferase</keyword>
<reference evidence="3" key="1">
    <citation type="submission" date="2017-01" db="EMBL/GenBank/DDBJ databases">
        <authorList>
            <person name="Varghese N."/>
            <person name="Submissions S."/>
        </authorList>
    </citation>
    <scope>NUCLEOTIDE SEQUENCE [LARGE SCALE GENOMIC DNA]</scope>
    <source>
        <strain evidence="3">DSM 23145</strain>
    </source>
</reference>
<dbReference type="STRING" id="713588.SAMN05421789_101156"/>
<evidence type="ECO:0000259" key="1">
    <source>
        <dbReference type="Pfam" id="PF00535"/>
    </source>
</evidence>
<accession>A0A1N7J5Y5</accession>
<dbReference type="InterPro" id="IPR029044">
    <property type="entry name" value="Nucleotide-diphossugar_trans"/>
</dbReference>
<dbReference type="Pfam" id="PF00535">
    <property type="entry name" value="Glycos_transf_2"/>
    <property type="match status" value="1"/>
</dbReference>